<evidence type="ECO:0000313" key="1">
    <source>
        <dbReference type="EMBL" id="KAG8083361.1"/>
    </source>
</evidence>
<accession>A0A8J5TLX3</accession>
<keyword evidence="2" id="KW-1185">Reference proteome</keyword>
<gene>
    <name evidence="1" type="ORF">GUJ93_ZPchr0015g6904</name>
</gene>
<proteinExistence type="predicted"/>
<reference evidence="1" key="2">
    <citation type="submission" date="2021-02" db="EMBL/GenBank/DDBJ databases">
        <authorList>
            <person name="Kimball J.A."/>
            <person name="Haas M.W."/>
            <person name="Macchietto M."/>
            <person name="Kono T."/>
            <person name="Duquette J."/>
            <person name="Shao M."/>
        </authorList>
    </citation>
    <scope>NUCLEOTIDE SEQUENCE</scope>
    <source>
        <tissue evidence="1">Fresh leaf tissue</tissue>
    </source>
</reference>
<protein>
    <submittedName>
        <fullName evidence="1">Uncharacterized protein</fullName>
    </submittedName>
</protein>
<dbReference type="Proteomes" id="UP000729402">
    <property type="component" value="Unassembled WGS sequence"/>
</dbReference>
<name>A0A8J5TLX3_ZIZPA</name>
<organism evidence="1 2">
    <name type="scientific">Zizania palustris</name>
    <name type="common">Northern wild rice</name>
    <dbReference type="NCBI Taxonomy" id="103762"/>
    <lineage>
        <taxon>Eukaryota</taxon>
        <taxon>Viridiplantae</taxon>
        <taxon>Streptophyta</taxon>
        <taxon>Embryophyta</taxon>
        <taxon>Tracheophyta</taxon>
        <taxon>Spermatophyta</taxon>
        <taxon>Magnoliopsida</taxon>
        <taxon>Liliopsida</taxon>
        <taxon>Poales</taxon>
        <taxon>Poaceae</taxon>
        <taxon>BOP clade</taxon>
        <taxon>Oryzoideae</taxon>
        <taxon>Oryzeae</taxon>
        <taxon>Zizaniinae</taxon>
        <taxon>Zizania</taxon>
    </lineage>
</organism>
<dbReference type="EMBL" id="JAAALK010000085">
    <property type="protein sequence ID" value="KAG8083361.1"/>
    <property type="molecule type" value="Genomic_DNA"/>
</dbReference>
<comment type="caution">
    <text evidence="1">The sequence shown here is derived from an EMBL/GenBank/DDBJ whole genome shotgun (WGS) entry which is preliminary data.</text>
</comment>
<evidence type="ECO:0000313" key="2">
    <source>
        <dbReference type="Proteomes" id="UP000729402"/>
    </source>
</evidence>
<sequence length="89" mass="9607">MLSPFGDEINECLRLDGGLWLEVDGMLPELDGPFSDSSGGIPILEDVTEGELSDHLYGVGLEVMLELLGGDDDGSQKLLHLGILDLRRP</sequence>
<dbReference type="AlphaFoldDB" id="A0A8J5TLX3"/>
<reference evidence="1" key="1">
    <citation type="journal article" date="2021" name="bioRxiv">
        <title>Whole Genome Assembly and Annotation of Northern Wild Rice, Zizania palustris L., Supports a Whole Genome Duplication in the Zizania Genus.</title>
        <authorList>
            <person name="Haas M."/>
            <person name="Kono T."/>
            <person name="Macchietto M."/>
            <person name="Millas R."/>
            <person name="McGilp L."/>
            <person name="Shao M."/>
            <person name="Duquette J."/>
            <person name="Hirsch C.N."/>
            <person name="Kimball J."/>
        </authorList>
    </citation>
    <scope>NUCLEOTIDE SEQUENCE</scope>
    <source>
        <tissue evidence="1">Fresh leaf tissue</tissue>
    </source>
</reference>